<feature type="region of interest" description="Disordered" evidence="1">
    <location>
        <begin position="69"/>
        <end position="109"/>
    </location>
</feature>
<feature type="domain" description="Clr5" evidence="2">
    <location>
        <begin position="2"/>
        <end position="55"/>
    </location>
</feature>
<evidence type="ECO:0000256" key="1">
    <source>
        <dbReference type="SAM" id="MobiDB-lite"/>
    </source>
</evidence>
<gene>
    <name evidence="3" type="ORF">F53441_4565</name>
</gene>
<dbReference type="AlphaFoldDB" id="A0A8H4P1L5"/>
<protein>
    <recommendedName>
        <fullName evidence="2">Clr5 domain-containing protein</fullName>
    </recommendedName>
</protein>
<evidence type="ECO:0000313" key="4">
    <source>
        <dbReference type="Proteomes" id="UP000605986"/>
    </source>
</evidence>
<dbReference type="PANTHER" id="PTHR38788">
    <property type="entry name" value="CLR5 DOMAIN-CONTAINING PROTEIN"/>
    <property type="match status" value="1"/>
</dbReference>
<evidence type="ECO:0000259" key="2">
    <source>
        <dbReference type="Pfam" id="PF14420"/>
    </source>
</evidence>
<sequence>MMAKPWNEHRGIITKLYIKEGRTLKDVRNIMKMQHNFDASIRSYRQHFDKWGIGKYTCKKRDERRRQTLIKSLSLSPPHSPSDVVVKKEEEGSPATSTSSMSRRSSVQKPLPVLKQPNLYPGYFQDQVRPQDDPQVKIENSRAPLWEGLDLDMFRGTHVAQGMLPSLIPTLETGKPIEEHRRHTLAVLHSLFVGLIMRI</sequence>
<accession>A0A8H4P1L5</accession>
<feature type="compositionally biased region" description="Low complexity" evidence="1">
    <location>
        <begin position="96"/>
        <end position="105"/>
    </location>
</feature>
<evidence type="ECO:0000313" key="3">
    <source>
        <dbReference type="EMBL" id="KAF4452626.1"/>
    </source>
</evidence>
<proteinExistence type="predicted"/>
<dbReference type="Pfam" id="PF14420">
    <property type="entry name" value="Clr5"/>
    <property type="match status" value="1"/>
</dbReference>
<feature type="compositionally biased region" description="Low complexity" evidence="1">
    <location>
        <begin position="69"/>
        <end position="84"/>
    </location>
</feature>
<dbReference type="EMBL" id="JAADJG010000180">
    <property type="protein sequence ID" value="KAF4452626.1"/>
    <property type="molecule type" value="Genomic_DNA"/>
</dbReference>
<dbReference type="InterPro" id="IPR025676">
    <property type="entry name" value="Clr5_dom"/>
</dbReference>
<name>A0A8H4P1L5_9HYPO</name>
<comment type="caution">
    <text evidence="3">The sequence shown here is derived from an EMBL/GenBank/DDBJ whole genome shotgun (WGS) entry which is preliminary data.</text>
</comment>
<dbReference type="Proteomes" id="UP000605986">
    <property type="component" value="Unassembled WGS sequence"/>
</dbReference>
<dbReference type="OrthoDB" id="4115389at2759"/>
<reference evidence="3" key="1">
    <citation type="submission" date="2020-01" db="EMBL/GenBank/DDBJ databases">
        <title>Identification and distribution of gene clusters putatively required for synthesis of sphingolipid metabolism inhibitors in phylogenetically diverse species of the filamentous fungus Fusarium.</title>
        <authorList>
            <person name="Kim H.-S."/>
            <person name="Busman M."/>
            <person name="Brown D.W."/>
            <person name="Divon H."/>
            <person name="Uhlig S."/>
            <person name="Proctor R.H."/>
        </authorList>
    </citation>
    <scope>NUCLEOTIDE SEQUENCE</scope>
    <source>
        <strain evidence="3">NRRL 53441</strain>
    </source>
</reference>
<keyword evidence="4" id="KW-1185">Reference proteome</keyword>
<dbReference type="PANTHER" id="PTHR38788:SF3">
    <property type="entry name" value="CLR5 DOMAIN-CONTAINING PROTEIN"/>
    <property type="match status" value="1"/>
</dbReference>
<organism evidence="3 4">
    <name type="scientific">Fusarium austroafricanum</name>
    <dbReference type="NCBI Taxonomy" id="2364996"/>
    <lineage>
        <taxon>Eukaryota</taxon>
        <taxon>Fungi</taxon>
        <taxon>Dikarya</taxon>
        <taxon>Ascomycota</taxon>
        <taxon>Pezizomycotina</taxon>
        <taxon>Sordariomycetes</taxon>
        <taxon>Hypocreomycetidae</taxon>
        <taxon>Hypocreales</taxon>
        <taxon>Nectriaceae</taxon>
        <taxon>Fusarium</taxon>
        <taxon>Fusarium concolor species complex</taxon>
    </lineage>
</organism>